<evidence type="ECO:0000256" key="1">
    <source>
        <dbReference type="ARBA" id="ARBA00010062"/>
    </source>
</evidence>
<evidence type="ECO:0000313" key="6">
    <source>
        <dbReference type="EMBL" id="CAH2406150.1"/>
    </source>
</evidence>
<evidence type="ECO:0000313" key="7">
    <source>
        <dbReference type="Proteomes" id="UP001153050"/>
    </source>
</evidence>
<dbReference type="EMBL" id="CAKXZT010000148">
    <property type="protein sequence ID" value="CAH2406150.1"/>
    <property type="molecule type" value="Genomic_DNA"/>
</dbReference>
<dbReference type="InterPro" id="IPR028081">
    <property type="entry name" value="Leu-bd"/>
</dbReference>
<keyword evidence="3" id="KW-0732">Signal</keyword>
<dbReference type="InterPro" id="IPR028082">
    <property type="entry name" value="Peripla_BP_I"/>
</dbReference>
<keyword evidence="4" id="KW-0029">Amino-acid transport</keyword>
<dbReference type="SUPFAM" id="SSF53822">
    <property type="entry name" value="Periplasmic binding protein-like I"/>
    <property type="match status" value="1"/>
</dbReference>
<dbReference type="Gene3D" id="3.40.50.2300">
    <property type="match status" value="2"/>
</dbReference>
<keyword evidence="7" id="KW-1185">Reference proteome</keyword>
<comment type="caution">
    <text evidence="6">The sequence shown here is derived from an EMBL/GenBank/DDBJ whole genome shotgun (WGS) entry which is preliminary data.</text>
</comment>
<dbReference type="Pfam" id="PF13458">
    <property type="entry name" value="Peripla_BP_6"/>
    <property type="match status" value="1"/>
</dbReference>
<feature type="domain" description="Leucine-binding protein" evidence="5">
    <location>
        <begin position="25"/>
        <end position="330"/>
    </location>
</feature>
<evidence type="ECO:0000256" key="3">
    <source>
        <dbReference type="ARBA" id="ARBA00022729"/>
    </source>
</evidence>
<organism evidence="6 7">
    <name type="scientific">Mesorhizobium escarrei</name>
    <dbReference type="NCBI Taxonomy" id="666018"/>
    <lineage>
        <taxon>Bacteria</taxon>
        <taxon>Pseudomonadati</taxon>
        <taxon>Pseudomonadota</taxon>
        <taxon>Alphaproteobacteria</taxon>
        <taxon>Hyphomicrobiales</taxon>
        <taxon>Phyllobacteriaceae</taxon>
        <taxon>Mesorhizobium</taxon>
    </lineage>
</organism>
<reference evidence="6 7" key="1">
    <citation type="submission" date="2022-03" db="EMBL/GenBank/DDBJ databases">
        <authorList>
            <person name="Brunel B."/>
        </authorList>
    </citation>
    <scope>NUCLEOTIDE SEQUENCE [LARGE SCALE GENOMIC DNA]</scope>
    <source>
        <strain evidence="6">STM5069sample</strain>
    </source>
</reference>
<comment type="similarity">
    <text evidence="1">Belongs to the leucine-binding protein family.</text>
</comment>
<evidence type="ECO:0000256" key="2">
    <source>
        <dbReference type="ARBA" id="ARBA00022448"/>
    </source>
</evidence>
<dbReference type="PANTHER" id="PTHR47628">
    <property type="match status" value="1"/>
</dbReference>
<dbReference type="PANTHER" id="PTHR47628:SF1">
    <property type="entry name" value="ALIPHATIC AMIDASE EXPRESSION-REGULATING PROTEIN"/>
    <property type="match status" value="1"/>
</dbReference>
<dbReference type="InterPro" id="IPR000709">
    <property type="entry name" value="Leu_Ile_Val-bd"/>
</dbReference>
<sequence length="369" mass="39710">MFLACVLKGFWAREVWSQKQGFAMKVGLLISRSGPAGLWGPSCDTGAMLAVAEINAAGGVLGRQVELVIADAGWSETEAIMAAGTLVDIDGVHAVVGMHPSNVRDAIRRRLAGSVPYVYTPQYEGGERNPYTVATGGTDDEMLGPGIAWLSEKRKARRFFLVGNDYVWPRRAHQCAREIVHAAGGKIVGEAFPSFGLGNHREILDQIRKARPDVVVMALLGSEAASFNRAFSKAGLAAGILRFGLAIDESVLYAIGAEHSENLYVALNYFSGVQSAANDRFLETYHDCFGEYAPPVNQACQSCYDGVNVVANLARSIGRWDAASLARSFRRPVARSAVRSTLLKTPMGPTLKVHLAAAEGIEFKIVASH</sequence>
<keyword evidence="2" id="KW-0813">Transport</keyword>
<gene>
    <name evidence="6" type="ORF">MES5069_510064</name>
</gene>
<dbReference type="PRINTS" id="PR00337">
    <property type="entry name" value="LEUILEVALBP"/>
</dbReference>
<name>A0ABN8K786_9HYPH</name>
<accession>A0ABN8K786</accession>
<dbReference type="CDD" id="cd06358">
    <property type="entry name" value="PBP1_NHase"/>
    <property type="match status" value="1"/>
</dbReference>
<protein>
    <submittedName>
        <fullName evidence="6">Nitrile hydratase regulator clustered with urea transport</fullName>
    </submittedName>
</protein>
<evidence type="ECO:0000259" key="5">
    <source>
        <dbReference type="Pfam" id="PF13458"/>
    </source>
</evidence>
<evidence type="ECO:0000256" key="4">
    <source>
        <dbReference type="ARBA" id="ARBA00022970"/>
    </source>
</evidence>
<proteinExistence type="inferred from homology"/>
<dbReference type="Proteomes" id="UP001153050">
    <property type="component" value="Unassembled WGS sequence"/>
</dbReference>